<keyword evidence="6 8" id="KW-1133">Transmembrane helix</keyword>
<keyword evidence="3 8" id="KW-0813">Transport</keyword>
<comment type="subcellular location">
    <subcellularLocation>
        <location evidence="1">Cell membrane</location>
        <topology evidence="1">Multi-pass membrane protein</topology>
    </subcellularLocation>
    <subcellularLocation>
        <location evidence="8">Membrane</location>
        <topology evidence="8">Multi-pass membrane protein</topology>
    </subcellularLocation>
</comment>
<dbReference type="InterPro" id="IPR045861">
    <property type="entry name" value="CorA_cytoplasmic_dom"/>
</dbReference>
<dbReference type="GO" id="GO:0015087">
    <property type="term" value="F:cobalt ion transmembrane transporter activity"/>
    <property type="evidence" value="ECO:0007669"/>
    <property type="project" value="UniProtKB-UniRule"/>
</dbReference>
<accession>V9TVI2</accession>
<dbReference type="SUPFAM" id="SSF144083">
    <property type="entry name" value="Magnesium transport protein CorA, transmembrane region"/>
    <property type="match status" value="1"/>
</dbReference>
<evidence type="ECO:0000256" key="4">
    <source>
        <dbReference type="ARBA" id="ARBA00022475"/>
    </source>
</evidence>
<proteinExistence type="inferred from homology"/>
<evidence type="ECO:0000256" key="3">
    <source>
        <dbReference type="ARBA" id="ARBA00022448"/>
    </source>
</evidence>
<name>V9TVI2_9PROT</name>
<dbReference type="eggNOG" id="COG0598">
    <property type="taxonomic scope" value="Bacteria"/>
</dbReference>
<dbReference type="CDD" id="cd12828">
    <property type="entry name" value="TmCorA-like_1"/>
    <property type="match status" value="1"/>
</dbReference>
<dbReference type="RefSeq" id="WP_025300221.1">
    <property type="nucleotide sequence ID" value="NZ_CP006745.1"/>
</dbReference>
<dbReference type="Pfam" id="PF01544">
    <property type="entry name" value="CorA"/>
    <property type="match status" value="1"/>
</dbReference>
<evidence type="ECO:0000256" key="1">
    <source>
        <dbReference type="ARBA" id="ARBA00004651"/>
    </source>
</evidence>
<dbReference type="PATRIC" id="fig|1401328.3.peg.89"/>
<evidence type="ECO:0000256" key="6">
    <source>
        <dbReference type="ARBA" id="ARBA00022989"/>
    </source>
</evidence>
<dbReference type="PANTHER" id="PTHR46494:SF1">
    <property type="entry name" value="CORA FAMILY METAL ION TRANSPORTER (EUROFUNG)"/>
    <property type="match status" value="1"/>
</dbReference>
<sequence>MGAINLRHIAAARDFRKRYYRRTQVGATPGTVVMDSKAQISTVSLVSYDAKQFFEKRDLSAEEISVLKGRGKNLWIEVVGLANIPMIKQICAQFGIHSLVVEDVINNHQRPKMEAYDDQLFIVTRIPSLASGIKLSQLSMLLGNSFIISFRDDGDDCLNLVRDRIRWEVEDFRQHGLGYLAYTLIDTVIDSYFPVVEAIGDDLERLEEAVILHPHDEQIYEIYRLRCDLLDLRRVIFPQRDMVNLLISDDSRLISACTKVFLRDCYDHLAQLVDIVDAEIEISSSLLEVCHFFISARMNDVMKTPTLIATIFMPLSFIASLYGMNFDRSVSAWNMPELGWRYGYPFSLGLMAVCGLGMLVYFLCKHWIKPPKVRRRR</sequence>
<evidence type="ECO:0000256" key="2">
    <source>
        <dbReference type="ARBA" id="ARBA00009765"/>
    </source>
</evidence>
<organism evidence="9 10">
    <name type="scientific">Candidatus Endolissoclinum faulkneri L5</name>
    <dbReference type="NCBI Taxonomy" id="1401328"/>
    <lineage>
        <taxon>Bacteria</taxon>
        <taxon>Pseudomonadati</taxon>
        <taxon>Pseudomonadota</taxon>
        <taxon>Alphaproteobacteria</taxon>
        <taxon>Rhodospirillales</taxon>
        <taxon>Rhodospirillaceae</taxon>
        <taxon>Candidatus Endolissoclinum</taxon>
    </lineage>
</organism>
<evidence type="ECO:0000256" key="8">
    <source>
        <dbReference type="RuleBase" id="RU362010"/>
    </source>
</evidence>
<dbReference type="Proteomes" id="UP000018700">
    <property type="component" value="Chromosome"/>
</dbReference>
<dbReference type="InterPro" id="IPR004488">
    <property type="entry name" value="Mg/Co-transport_prot_CorA"/>
</dbReference>
<dbReference type="GO" id="GO:0005886">
    <property type="term" value="C:plasma membrane"/>
    <property type="evidence" value="ECO:0007669"/>
    <property type="project" value="UniProtKB-SubCell"/>
</dbReference>
<keyword evidence="7 8" id="KW-0472">Membrane</keyword>
<comment type="function">
    <text evidence="8">Mediates influx of magnesium ions.</text>
</comment>
<evidence type="ECO:0000313" key="10">
    <source>
        <dbReference type="Proteomes" id="UP000018700"/>
    </source>
</evidence>
<dbReference type="EMBL" id="CP006745">
    <property type="protein sequence ID" value="AHC73335.1"/>
    <property type="molecule type" value="Genomic_DNA"/>
</dbReference>
<dbReference type="InterPro" id="IPR045863">
    <property type="entry name" value="CorA_TM1_TM2"/>
</dbReference>
<dbReference type="InterPro" id="IPR002523">
    <property type="entry name" value="MgTranspt_CorA/ZnTranspt_ZntB"/>
</dbReference>
<dbReference type="FunFam" id="1.20.58.340:FF:000012">
    <property type="entry name" value="Magnesium transport protein CorA"/>
    <property type="match status" value="1"/>
</dbReference>
<feature type="transmembrane region" description="Helical" evidence="8">
    <location>
        <begin position="344"/>
        <end position="368"/>
    </location>
</feature>
<keyword evidence="10" id="KW-1185">Reference proteome</keyword>
<dbReference type="SUPFAM" id="SSF143865">
    <property type="entry name" value="CorA soluble domain-like"/>
    <property type="match status" value="1"/>
</dbReference>
<reference evidence="9 10" key="1">
    <citation type="journal article" date="2013" name="PLoS ONE">
        <title>Bacterial endosymbiosis in a chordate host: long-term co-evolution and conservation of secondary metabolism.</title>
        <authorList>
            <person name="Kwan J.C."/>
            <person name="Schmidt E.W."/>
        </authorList>
    </citation>
    <scope>NUCLEOTIDE SEQUENCE [LARGE SCALE GENOMIC DNA]</scope>
    <source>
        <strain evidence="10">faulkneri L5</strain>
    </source>
</reference>
<dbReference type="Gene3D" id="3.30.460.20">
    <property type="entry name" value="CorA soluble domain-like"/>
    <property type="match status" value="1"/>
</dbReference>
<feature type="transmembrane region" description="Helical" evidence="8">
    <location>
        <begin position="306"/>
        <end position="324"/>
    </location>
</feature>
<keyword evidence="5 8" id="KW-0812">Transmembrane</keyword>
<evidence type="ECO:0000313" key="9">
    <source>
        <dbReference type="EMBL" id="AHC73335.1"/>
    </source>
</evidence>
<dbReference type="GO" id="GO:0050897">
    <property type="term" value="F:cobalt ion binding"/>
    <property type="evidence" value="ECO:0007669"/>
    <property type="project" value="TreeGrafter"/>
</dbReference>
<dbReference type="OrthoDB" id="9803416at2"/>
<comment type="similarity">
    <text evidence="2 8">Belongs to the CorA metal ion transporter (MIT) (TC 1.A.35) family.</text>
</comment>
<dbReference type="PANTHER" id="PTHR46494">
    <property type="entry name" value="CORA FAMILY METAL ION TRANSPORTER (EUROFUNG)"/>
    <property type="match status" value="1"/>
</dbReference>
<dbReference type="HOGENOM" id="CLU_007127_0_0_5"/>
<evidence type="ECO:0000256" key="5">
    <source>
        <dbReference type="ARBA" id="ARBA00022692"/>
    </source>
</evidence>
<evidence type="ECO:0000256" key="7">
    <source>
        <dbReference type="ARBA" id="ARBA00023136"/>
    </source>
</evidence>
<dbReference type="KEGG" id="efk:P856_94"/>
<dbReference type="AlphaFoldDB" id="V9TVI2"/>
<gene>
    <name evidence="8 9" type="primary">corA</name>
    <name evidence="9" type="ORF">P856_94</name>
</gene>
<keyword evidence="8" id="KW-0460">Magnesium</keyword>
<dbReference type="GO" id="GO:0000287">
    <property type="term" value="F:magnesium ion binding"/>
    <property type="evidence" value="ECO:0007669"/>
    <property type="project" value="TreeGrafter"/>
</dbReference>
<dbReference type="GO" id="GO:0015095">
    <property type="term" value="F:magnesium ion transmembrane transporter activity"/>
    <property type="evidence" value="ECO:0007669"/>
    <property type="project" value="UniProtKB-UniRule"/>
</dbReference>
<keyword evidence="4 8" id="KW-1003">Cell membrane</keyword>
<protein>
    <recommendedName>
        <fullName evidence="8">Magnesium transport protein CorA</fullName>
    </recommendedName>
</protein>
<keyword evidence="8" id="KW-0406">Ion transport</keyword>
<dbReference type="NCBIfam" id="TIGR00383">
    <property type="entry name" value="corA"/>
    <property type="match status" value="1"/>
</dbReference>
<dbReference type="Gene3D" id="1.20.58.340">
    <property type="entry name" value="Magnesium transport protein CorA, transmembrane region"/>
    <property type="match status" value="2"/>
</dbReference>